<dbReference type="InterPro" id="IPR010982">
    <property type="entry name" value="Lambda_DNA-bd_dom_sf"/>
</dbReference>
<keyword evidence="1" id="KW-0472">Membrane</keyword>
<dbReference type="GO" id="GO:0003677">
    <property type="term" value="F:DNA binding"/>
    <property type="evidence" value="ECO:0007669"/>
    <property type="project" value="InterPro"/>
</dbReference>
<dbReference type="SUPFAM" id="SSF47413">
    <property type="entry name" value="lambda repressor-like DNA-binding domains"/>
    <property type="match status" value="1"/>
</dbReference>
<dbReference type="Gene3D" id="1.10.260.40">
    <property type="entry name" value="lambda repressor-like DNA-binding domains"/>
    <property type="match status" value="1"/>
</dbReference>
<dbReference type="AlphaFoldDB" id="A0A5R8KAL5"/>
<gene>
    <name evidence="3" type="ORF">FEM03_18505</name>
</gene>
<feature type="domain" description="HTH cro/C1-type" evidence="2">
    <location>
        <begin position="9"/>
        <end position="69"/>
    </location>
</feature>
<evidence type="ECO:0000313" key="4">
    <source>
        <dbReference type="Proteomes" id="UP000306196"/>
    </source>
</evidence>
<dbReference type="RefSeq" id="WP_138087777.1">
    <property type="nucleotide sequence ID" value="NZ_VAUV01000014.1"/>
</dbReference>
<proteinExistence type="predicted"/>
<evidence type="ECO:0000259" key="2">
    <source>
        <dbReference type="PROSITE" id="PS50943"/>
    </source>
</evidence>
<dbReference type="PANTHER" id="PTHR34475:SF1">
    <property type="entry name" value="CYTOSKELETON PROTEIN RODZ"/>
    <property type="match status" value="1"/>
</dbReference>
<evidence type="ECO:0000256" key="1">
    <source>
        <dbReference type="SAM" id="Phobius"/>
    </source>
</evidence>
<name>A0A5R8KAL5_9BACT</name>
<reference evidence="3 4" key="1">
    <citation type="submission" date="2019-05" db="EMBL/GenBank/DDBJ databases">
        <title>Verrucobacter flavum gen. nov., sp. nov. a new member of the family Verrucomicrobiaceae.</title>
        <authorList>
            <person name="Szuroczki S."/>
            <person name="Abbaszade G."/>
            <person name="Szabo A."/>
            <person name="Felfoldi T."/>
            <person name="Schumann P."/>
            <person name="Boka K."/>
            <person name="Keki Z."/>
            <person name="Toumi M."/>
            <person name="Toth E."/>
        </authorList>
    </citation>
    <scope>NUCLEOTIDE SEQUENCE [LARGE SCALE GENOMIC DNA]</scope>
    <source>
        <strain evidence="3 4">MG-N-17</strain>
    </source>
</reference>
<organism evidence="3 4">
    <name type="scientific">Phragmitibacter flavus</name>
    <dbReference type="NCBI Taxonomy" id="2576071"/>
    <lineage>
        <taxon>Bacteria</taxon>
        <taxon>Pseudomonadati</taxon>
        <taxon>Verrucomicrobiota</taxon>
        <taxon>Verrucomicrobiia</taxon>
        <taxon>Verrucomicrobiales</taxon>
        <taxon>Verrucomicrobiaceae</taxon>
        <taxon>Phragmitibacter</taxon>
    </lineage>
</organism>
<dbReference type="Proteomes" id="UP000306196">
    <property type="component" value="Unassembled WGS sequence"/>
</dbReference>
<dbReference type="CDD" id="cd00093">
    <property type="entry name" value="HTH_XRE"/>
    <property type="match status" value="1"/>
</dbReference>
<accession>A0A5R8KAL5</accession>
<keyword evidence="4" id="KW-1185">Reference proteome</keyword>
<dbReference type="PANTHER" id="PTHR34475">
    <property type="match status" value="1"/>
</dbReference>
<keyword evidence="1" id="KW-1133">Transmembrane helix</keyword>
<comment type="caution">
    <text evidence="3">The sequence shown here is derived from an EMBL/GenBank/DDBJ whole genome shotgun (WGS) entry which is preliminary data.</text>
</comment>
<feature type="transmembrane region" description="Helical" evidence="1">
    <location>
        <begin position="116"/>
        <end position="140"/>
    </location>
</feature>
<dbReference type="PROSITE" id="PS50943">
    <property type="entry name" value="HTH_CROC1"/>
    <property type="match status" value="1"/>
</dbReference>
<protein>
    <recommendedName>
        <fullName evidence="2">HTH cro/C1-type domain-containing protein</fullName>
    </recommendedName>
</protein>
<dbReference type="OrthoDB" id="192138at2"/>
<keyword evidence="1" id="KW-0812">Transmembrane</keyword>
<dbReference type="InterPro" id="IPR001387">
    <property type="entry name" value="Cro/C1-type_HTH"/>
</dbReference>
<dbReference type="EMBL" id="VAUV01000014">
    <property type="protein sequence ID" value="TLD69360.1"/>
    <property type="molecule type" value="Genomic_DNA"/>
</dbReference>
<evidence type="ECO:0000313" key="3">
    <source>
        <dbReference type="EMBL" id="TLD69360.1"/>
    </source>
</evidence>
<dbReference type="InterPro" id="IPR050400">
    <property type="entry name" value="Bact_Cytoskel_RodZ"/>
</dbReference>
<dbReference type="Pfam" id="PF13413">
    <property type="entry name" value="HTH_25"/>
    <property type="match status" value="1"/>
</dbReference>
<sequence>MSLSLGSQLRQARTKRGLSLLDVAHKTRIPAARLQDLEDDNYNSHGGLTYAKSFLRTYSAFLKVDASAILDQLQPPPLAGAKDYRYLVSNLGPWIRSRQFRARRPERRGAARRGSYVTTAMVTGGIVLLGGGLMFANAMFNFGAKTEEAPVASPPSASVRSLPAISSVETAKVSWIVPAHTSALTIPSETTDTAANHPIPVAIPVDSKTGELLKPSQILPAPVKAIPVED</sequence>